<accession>A0A6I1GMK5</accession>
<comment type="caution">
    <text evidence="1">The sequence shown here is derived from an EMBL/GenBank/DDBJ whole genome shotgun (WGS) entry which is preliminary data.</text>
</comment>
<dbReference type="Proteomes" id="UP000441772">
    <property type="component" value="Unassembled WGS sequence"/>
</dbReference>
<sequence length="221" mass="24394">MRYQDFLPAPWEELENGLPTDEQAALERVVGSRIAYEDLTDDDVARDGAQSFPRSLRARWAMGHRWVRLRNRDTGDEFVLRLQFKGDGTREAYVSAVISPFQNGRETTGAQLRALPVSAIGAAYTKREIGNAVALNRALVLGNAIDEDPLKPLPNGRVTDQAFLAKVGRQYDAMEERHAGEDVGAMMAELNGVAPSTARKWLTAARKALFLMPVAAGRKRG</sequence>
<evidence type="ECO:0000313" key="1">
    <source>
        <dbReference type="EMBL" id="KAB7790567.1"/>
    </source>
</evidence>
<gene>
    <name evidence="1" type="ORF">F7D09_0936</name>
</gene>
<organism evidence="1 2">
    <name type="scientific">Bifidobacterium leontopitheci</name>
    <dbReference type="NCBI Taxonomy" id="2650774"/>
    <lineage>
        <taxon>Bacteria</taxon>
        <taxon>Bacillati</taxon>
        <taxon>Actinomycetota</taxon>
        <taxon>Actinomycetes</taxon>
        <taxon>Bifidobacteriales</taxon>
        <taxon>Bifidobacteriaceae</taxon>
        <taxon>Bifidobacterium</taxon>
    </lineage>
</organism>
<dbReference type="AlphaFoldDB" id="A0A6I1GMK5"/>
<name>A0A6I1GMK5_9BIFI</name>
<proteinExistence type="predicted"/>
<dbReference type="EMBL" id="WBVT01000010">
    <property type="protein sequence ID" value="KAB7790567.1"/>
    <property type="molecule type" value="Genomic_DNA"/>
</dbReference>
<reference evidence="1 2" key="1">
    <citation type="submission" date="2019-09" db="EMBL/GenBank/DDBJ databases">
        <title>Characterization of the phylogenetic diversity of two novel species belonging to the genus Bifidobacterium: Bifidobacterium cebidarum sp. nov. and Bifidobacterium leontopitheci sp. nov.</title>
        <authorList>
            <person name="Lugli G.A."/>
            <person name="Duranti S."/>
            <person name="Milani C."/>
            <person name="Turroni F."/>
            <person name="Ventura M."/>
        </authorList>
    </citation>
    <scope>NUCLEOTIDE SEQUENCE [LARGE SCALE GENOMIC DNA]</scope>
    <source>
        <strain evidence="1 2">LMG 31471</strain>
    </source>
</reference>
<evidence type="ECO:0000313" key="2">
    <source>
        <dbReference type="Proteomes" id="UP000441772"/>
    </source>
</evidence>
<protein>
    <submittedName>
        <fullName evidence="1">Uncharacterized protein</fullName>
    </submittedName>
</protein>
<keyword evidence="2" id="KW-1185">Reference proteome</keyword>
<dbReference type="RefSeq" id="WP_152234286.1">
    <property type="nucleotide sequence ID" value="NZ_JBHSKZ010000019.1"/>
</dbReference>